<keyword evidence="2" id="KW-1185">Reference proteome</keyword>
<proteinExistence type="predicted"/>
<gene>
    <name evidence="1" type="ORF">B843_02675</name>
</gene>
<evidence type="ECO:0000313" key="2">
    <source>
        <dbReference type="Proteomes" id="UP000019222"/>
    </source>
</evidence>
<organism evidence="1 2">
    <name type="scientific">Corynebacterium vitaeruminis DSM 20294</name>
    <dbReference type="NCBI Taxonomy" id="1224164"/>
    <lineage>
        <taxon>Bacteria</taxon>
        <taxon>Bacillati</taxon>
        <taxon>Actinomycetota</taxon>
        <taxon>Actinomycetes</taxon>
        <taxon>Mycobacteriales</taxon>
        <taxon>Corynebacteriaceae</taxon>
        <taxon>Corynebacterium</taxon>
    </lineage>
</organism>
<dbReference type="Proteomes" id="UP000019222">
    <property type="component" value="Chromosome"/>
</dbReference>
<dbReference type="HOGENOM" id="CLU_2408287_0_0_11"/>
<accession>W5XY47</accession>
<dbReference type="AlphaFoldDB" id="W5XY47"/>
<reference evidence="1 2" key="1">
    <citation type="submission" date="2013-02" db="EMBL/GenBank/DDBJ databases">
        <title>The complete genome sequence of Corynebacterium vitaeruminis DSM 20294.</title>
        <authorList>
            <person name="Ruckert C."/>
            <person name="Albersmeier A."/>
            <person name="Kalinowski J."/>
        </authorList>
    </citation>
    <scope>NUCLEOTIDE SEQUENCE [LARGE SCALE GENOMIC DNA]</scope>
    <source>
        <strain evidence="2">ATCC 10234</strain>
    </source>
</reference>
<evidence type="ECO:0000313" key="1">
    <source>
        <dbReference type="EMBL" id="AHI21926.1"/>
    </source>
</evidence>
<dbReference type="STRING" id="1224164.B843_02675"/>
<dbReference type="PATRIC" id="fig|1224164.3.peg.529"/>
<protein>
    <submittedName>
        <fullName evidence="1">Uncharacterized protein</fullName>
    </submittedName>
</protein>
<name>W5XY47_9CORY</name>
<dbReference type="KEGG" id="cvt:B843_02675"/>
<dbReference type="EMBL" id="CP004353">
    <property type="protein sequence ID" value="AHI21926.1"/>
    <property type="molecule type" value="Genomic_DNA"/>
</dbReference>
<sequence>MKYLHFTYITRVPRVGNVQGKTERSDLDTTGLLLDAGLSGELARRVAMLISAGHAGEAKALFATQRFALVDASRRCHRQLLSLDTVIAQLNA</sequence>